<evidence type="ECO:0000256" key="6">
    <source>
        <dbReference type="ARBA" id="ARBA00022475"/>
    </source>
</evidence>
<dbReference type="Gene3D" id="2.60.40.150">
    <property type="entry name" value="C2 domain"/>
    <property type="match status" value="1"/>
</dbReference>
<dbReference type="Pfam" id="PF23025">
    <property type="entry name" value="YbjQ_2"/>
    <property type="match status" value="3"/>
</dbReference>
<dbReference type="InterPro" id="IPR056431">
    <property type="entry name" value="C2CD5_YbjQ-rel_dom"/>
</dbReference>
<dbReference type="InterPro" id="IPR035892">
    <property type="entry name" value="C2_domain_sf"/>
</dbReference>
<dbReference type="InterPro" id="IPR038983">
    <property type="entry name" value="C2CD5"/>
</dbReference>
<feature type="domain" description="C2" evidence="17">
    <location>
        <begin position="1"/>
        <end position="109"/>
    </location>
</feature>
<reference evidence="18" key="3">
    <citation type="submission" date="2025-09" db="UniProtKB">
        <authorList>
            <consortium name="Ensembl"/>
        </authorList>
    </citation>
    <scope>IDENTIFICATION</scope>
</reference>
<dbReference type="InterPro" id="IPR056430">
    <property type="entry name" value="C2CD5_YbjQ-like_dom"/>
</dbReference>
<evidence type="ECO:0000256" key="14">
    <source>
        <dbReference type="ARBA" id="ARBA00023329"/>
    </source>
</evidence>
<dbReference type="GO" id="GO:0005544">
    <property type="term" value="F:calcium-dependent phospholipid binding"/>
    <property type="evidence" value="ECO:0007669"/>
    <property type="project" value="InterPro"/>
</dbReference>
<dbReference type="InterPro" id="IPR057815">
    <property type="entry name" value="C2CD5_C"/>
</dbReference>
<keyword evidence="10" id="KW-0653">Protein transport</keyword>
<evidence type="ECO:0000256" key="15">
    <source>
        <dbReference type="ARBA" id="ARBA00068078"/>
    </source>
</evidence>
<dbReference type="GO" id="GO:0065002">
    <property type="term" value="P:intracellular protein transmembrane transport"/>
    <property type="evidence" value="ECO:0007669"/>
    <property type="project" value="TreeGrafter"/>
</dbReference>
<dbReference type="InterPro" id="IPR037785">
    <property type="entry name" value="C2_C2CD5"/>
</dbReference>
<dbReference type="Proteomes" id="UP000314982">
    <property type="component" value="Unassembled WGS sequence"/>
</dbReference>
<dbReference type="GO" id="GO:0090314">
    <property type="term" value="P:positive regulation of protein targeting to membrane"/>
    <property type="evidence" value="ECO:0007669"/>
    <property type="project" value="TreeGrafter"/>
</dbReference>
<evidence type="ECO:0000256" key="7">
    <source>
        <dbReference type="ARBA" id="ARBA00022490"/>
    </source>
</evidence>
<dbReference type="PANTHER" id="PTHR37412">
    <property type="entry name" value="C2 DOMAIN-CONTAINING PROTEIN 5"/>
    <property type="match status" value="1"/>
</dbReference>
<dbReference type="SUPFAM" id="SSF49562">
    <property type="entry name" value="C2 domain (Calcium/lipid-binding domain, CaLB)"/>
    <property type="match status" value="1"/>
</dbReference>
<dbReference type="SMART" id="SM00239">
    <property type="entry name" value="C2"/>
    <property type="match status" value="1"/>
</dbReference>
<keyword evidence="11" id="KW-0446">Lipid-binding</keyword>
<evidence type="ECO:0000256" key="4">
    <source>
        <dbReference type="ARBA" id="ARBA00004544"/>
    </source>
</evidence>
<keyword evidence="19" id="KW-1185">Reference proteome</keyword>
<dbReference type="Pfam" id="PF23128">
    <property type="entry name" value="YbjQ_4"/>
    <property type="match status" value="1"/>
</dbReference>
<dbReference type="GO" id="GO:0010828">
    <property type="term" value="P:positive regulation of D-glucose transmembrane transport"/>
    <property type="evidence" value="ECO:0007669"/>
    <property type="project" value="TreeGrafter"/>
</dbReference>
<evidence type="ECO:0000256" key="13">
    <source>
        <dbReference type="ARBA" id="ARBA00023273"/>
    </source>
</evidence>
<keyword evidence="6" id="KW-1003">Cell membrane</keyword>
<dbReference type="GO" id="GO:0030659">
    <property type="term" value="C:cytoplasmic vesicle membrane"/>
    <property type="evidence" value="ECO:0007669"/>
    <property type="project" value="UniProtKB-SubCell"/>
</dbReference>
<dbReference type="FunFam" id="2.60.40.150:FF:000020">
    <property type="entry name" value="C2 calcium dependent domain containing 5"/>
    <property type="match status" value="1"/>
</dbReference>
<keyword evidence="12" id="KW-0472">Membrane</keyword>
<evidence type="ECO:0000256" key="11">
    <source>
        <dbReference type="ARBA" id="ARBA00023121"/>
    </source>
</evidence>
<evidence type="ECO:0000256" key="3">
    <source>
        <dbReference type="ARBA" id="ARBA00004466"/>
    </source>
</evidence>
<reference evidence="19" key="1">
    <citation type="submission" date="2018-06" db="EMBL/GenBank/DDBJ databases">
        <title>Genome assembly of Danube salmon.</title>
        <authorList>
            <person name="Macqueen D.J."/>
            <person name="Gundappa M.K."/>
        </authorList>
    </citation>
    <scope>NUCLEOTIDE SEQUENCE [LARGE SCALE GENOMIC DNA]</scope>
</reference>
<dbReference type="GO" id="GO:0008286">
    <property type="term" value="P:insulin receptor signaling pathway"/>
    <property type="evidence" value="ECO:0007669"/>
    <property type="project" value="UniProtKB-ARBA"/>
</dbReference>
<evidence type="ECO:0000256" key="10">
    <source>
        <dbReference type="ARBA" id="ARBA00022927"/>
    </source>
</evidence>
<dbReference type="Ensembl" id="ENSHHUT00000079776.1">
    <property type="protein sequence ID" value="ENSHHUP00000077266.1"/>
    <property type="gene ID" value="ENSHHUG00000045068.1"/>
</dbReference>
<dbReference type="GeneTree" id="ENSGT00390000000212"/>
<evidence type="ECO:0000256" key="2">
    <source>
        <dbReference type="ARBA" id="ARBA00004236"/>
    </source>
</evidence>
<organism evidence="18 19">
    <name type="scientific">Hucho hucho</name>
    <name type="common">huchen</name>
    <dbReference type="NCBI Taxonomy" id="62062"/>
    <lineage>
        <taxon>Eukaryota</taxon>
        <taxon>Metazoa</taxon>
        <taxon>Chordata</taxon>
        <taxon>Craniata</taxon>
        <taxon>Vertebrata</taxon>
        <taxon>Euteleostomi</taxon>
        <taxon>Actinopterygii</taxon>
        <taxon>Neopterygii</taxon>
        <taxon>Teleostei</taxon>
        <taxon>Protacanthopterygii</taxon>
        <taxon>Salmoniformes</taxon>
        <taxon>Salmonidae</taxon>
        <taxon>Salmoninae</taxon>
        <taxon>Hucho</taxon>
    </lineage>
</organism>
<dbReference type="CDD" id="cd08688">
    <property type="entry name" value="C2_KIAA0528-like"/>
    <property type="match status" value="1"/>
</dbReference>
<feature type="compositionally biased region" description="Basic and acidic residues" evidence="16">
    <location>
        <begin position="280"/>
        <end position="292"/>
    </location>
</feature>
<reference evidence="18" key="2">
    <citation type="submission" date="2025-08" db="UniProtKB">
        <authorList>
            <consortium name="Ensembl"/>
        </authorList>
    </citation>
    <scope>IDENTIFICATION</scope>
</reference>
<dbReference type="GO" id="GO:0001726">
    <property type="term" value="C:ruffle"/>
    <property type="evidence" value="ECO:0007669"/>
    <property type="project" value="UniProtKB-SubCell"/>
</dbReference>
<evidence type="ECO:0000256" key="8">
    <source>
        <dbReference type="ARBA" id="ARBA00022723"/>
    </source>
</evidence>
<evidence type="ECO:0000256" key="9">
    <source>
        <dbReference type="ARBA" id="ARBA00022837"/>
    </source>
</evidence>
<sequence>MPGKLKAKIVAGRHLPVMDRASDLTDAFVEVKFGNTTFKTDVFPKSLNPQWNSEWFKFEVDDEDLQDEPLQITVLDHDTYSANDAIGKVYIDIDPLLSCEAATVISGWFPIYDTIHGIRGEINVLVKVDLFNDLNRFRQSSCGVKFFCTTSIPRCYRVALVHGFVEELVVNEDPEYQWIDRIRTPRASNEARQRLISLMSGELQRKIGLKVLEMGGNAVVGYLQCFDLEGESGLVVRAIGTACTLDKLSPGTAPNTTTHTNTHTLPNTAPASNACNSPSKDSKEPVFSEDPPHPLSGPPTPLRTLPSSSPPPFSPSKPCSRQSSSSDTDLSLTPRIGMGSGGSVGKEAGPLKTLLRQHTQSALEQREFPIFTLTCFPPGFLVHVGGVVSTRSVKLLDRIHNPDEPETRDAWWEEIRQEIKSHAKALGCHAVVGYSESTSICEEVCILSASGTAAMLNPRFMREGCLDTGGSDHRLSRQPHPGMVGSERGEGEVSSTWLGFEDASPPSCGFVHIPYDEFNMPFPAQLTYCYHCRRQKVPDVLFTTIDLPAEAEVTGKGCLIQARLCRTKKKAQGEVNATSISNLLPFMEYELHTQLMNKLKLRSMNALFGLRIQISVGENMLLGLASATGVYLSALPAPGGIQIAGKTPSDLSYDQHISTMQKRIDDTIAKNKELYNIHPPKLFTLDPEAFTGLNTECIEEVVGSPIPDRQRSSRLFRSTSESSDELSELDLSHGKKDAFVLEIDDTDAVEDIQSLLTDAPIPAGFYSCNTEVMPGIYNWTSGLQMFTSVRVYRLSNANLTNQGLNKIFTDLCENLLKSLYFKLRSMIPCCLCHLNFTVAVPEEELIQVAVTAVAMSFDKETQQAADKALTRGSGENEEQLQFSMELCGESTISNNQPTAKPSGVPESAMVHSSRDRCSTWLELLRLKAHTIRRGSVKTISSSERCSPLPEGRSRSLRSTRSLPCGAPVTVVKMTPLSFLPGTRIVKYLGIINMFFIRETTSLREEGGVSGFLHSFIAEVFAMVRAHVAALGGNALVSYSMKECVFMENPNKNQAQCLINVSGDAVIFIRESDQEAIPPLLSSRQTSSTGADGTT</sequence>
<dbReference type="Pfam" id="PF23028">
    <property type="entry name" value="YbjQ_3"/>
    <property type="match status" value="1"/>
</dbReference>
<accession>A0A4W5QIC7</accession>
<comment type="subcellular location">
    <subcellularLocation>
        <location evidence="2">Cell membrane</location>
    </subcellularLocation>
    <subcellularLocation>
        <location evidence="3">Cell projection</location>
        <location evidence="3">Ruffle</location>
    </subcellularLocation>
    <subcellularLocation>
        <location evidence="4">Cytoplasm</location>
        <location evidence="4">Cell cortex</location>
    </subcellularLocation>
    <subcellularLocation>
        <location evidence="1">Cytoplasmic vesicle membrane</location>
    </subcellularLocation>
</comment>
<evidence type="ECO:0000259" key="17">
    <source>
        <dbReference type="PROSITE" id="PS50004"/>
    </source>
</evidence>
<dbReference type="AlphaFoldDB" id="A0A4W5QIC7"/>
<evidence type="ECO:0000256" key="5">
    <source>
        <dbReference type="ARBA" id="ARBA00022448"/>
    </source>
</evidence>
<keyword evidence="9" id="KW-0106">Calcium</keyword>
<dbReference type="GO" id="GO:0005509">
    <property type="term" value="F:calcium ion binding"/>
    <property type="evidence" value="ECO:0007669"/>
    <property type="project" value="TreeGrafter"/>
</dbReference>
<keyword evidence="13" id="KW-0966">Cell projection</keyword>
<keyword evidence="5" id="KW-0813">Transport</keyword>
<dbReference type="Pfam" id="PF00168">
    <property type="entry name" value="C2"/>
    <property type="match status" value="1"/>
</dbReference>
<evidence type="ECO:0000256" key="12">
    <source>
        <dbReference type="ARBA" id="ARBA00023136"/>
    </source>
</evidence>
<dbReference type="GO" id="GO:0072659">
    <property type="term" value="P:protein localization to plasma membrane"/>
    <property type="evidence" value="ECO:0007669"/>
    <property type="project" value="TreeGrafter"/>
</dbReference>
<protein>
    <recommendedName>
        <fullName evidence="15">C2 domain-containing protein 5</fullName>
    </recommendedName>
</protein>
<feature type="compositionally biased region" description="Low complexity" evidence="16">
    <location>
        <begin position="316"/>
        <end position="333"/>
    </location>
</feature>
<evidence type="ECO:0000313" key="19">
    <source>
        <dbReference type="Proteomes" id="UP000314982"/>
    </source>
</evidence>
<dbReference type="InterPro" id="IPR000008">
    <property type="entry name" value="C2_dom"/>
</dbReference>
<proteinExistence type="predicted"/>
<dbReference type="GO" id="GO:0005938">
    <property type="term" value="C:cell cortex"/>
    <property type="evidence" value="ECO:0007669"/>
    <property type="project" value="UniProtKB-SubCell"/>
</dbReference>
<keyword evidence="8" id="KW-0479">Metal-binding</keyword>
<dbReference type="PROSITE" id="PS50004">
    <property type="entry name" value="C2"/>
    <property type="match status" value="1"/>
</dbReference>
<dbReference type="PANTHER" id="PTHR37412:SF2">
    <property type="entry name" value="C2 DOMAIN-CONTAINING PROTEIN 5"/>
    <property type="match status" value="1"/>
</dbReference>
<dbReference type="STRING" id="62062.ENSHHUP00000077266"/>
<evidence type="ECO:0000256" key="16">
    <source>
        <dbReference type="SAM" id="MobiDB-lite"/>
    </source>
</evidence>
<feature type="region of interest" description="Disordered" evidence="16">
    <location>
        <begin position="246"/>
        <end position="348"/>
    </location>
</feature>
<name>A0A4W5QIC7_9TELE</name>
<evidence type="ECO:0000313" key="18">
    <source>
        <dbReference type="Ensembl" id="ENSHHUP00000077266.1"/>
    </source>
</evidence>
<keyword evidence="14" id="KW-0968">Cytoplasmic vesicle</keyword>
<feature type="compositionally biased region" description="Low complexity" evidence="16">
    <location>
        <begin position="252"/>
        <end position="271"/>
    </location>
</feature>
<evidence type="ECO:0000256" key="1">
    <source>
        <dbReference type="ARBA" id="ARBA00004156"/>
    </source>
</evidence>
<dbReference type="GO" id="GO:0031340">
    <property type="term" value="P:positive regulation of vesicle fusion"/>
    <property type="evidence" value="ECO:0007669"/>
    <property type="project" value="TreeGrafter"/>
</dbReference>
<dbReference type="GO" id="GO:0005886">
    <property type="term" value="C:plasma membrane"/>
    <property type="evidence" value="ECO:0007669"/>
    <property type="project" value="UniProtKB-SubCell"/>
</dbReference>
<keyword evidence="7" id="KW-0963">Cytoplasm</keyword>